<feature type="domain" description="Nitroreductase" evidence="1">
    <location>
        <begin position="226"/>
        <end position="353"/>
    </location>
</feature>
<dbReference type="InterPro" id="IPR052544">
    <property type="entry name" value="Bacteriocin_Proc_Enz"/>
</dbReference>
<dbReference type="CDD" id="cd02142">
    <property type="entry name" value="McbC_SagB-like_oxidoreductase"/>
    <property type="match status" value="1"/>
</dbReference>
<gene>
    <name evidence="2" type="ORF">J2Z20_003510</name>
</gene>
<protein>
    <submittedName>
        <fullName evidence="2">SagB-type dehydrogenase family enzyme</fullName>
    </submittedName>
</protein>
<organism evidence="2 3">
    <name type="scientific">Paenibacillus sediminis</name>
    <dbReference type="NCBI Taxonomy" id="664909"/>
    <lineage>
        <taxon>Bacteria</taxon>
        <taxon>Bacillati</taxon>
        <taxon>Bacillota</taxon>
        <taxon>Bacilli</taxon>
        <taxon>Bacillales</taxon>
        <taxon>Paenibacillaceae</taxon>
        <taxon>Paenibacillus</taxon>
    </lineage>
</organism>
<keyword evidence="3" id="KW-1185">Reference proteome</keyword>
<proteinExistence type="predicted"/>
<dbReference type="EMBL" id="JAGGKP010000017">
    <property type="protein sequence ID" value="MBP1938570.1"/>
    <property type="molecule type" value="Genomic_DNA"/>
</dbReference>
<dbReference type="SUPFAM" id="SSF55469">
    <property type="entry name" value="FMN-dependent nitroreductase-like"/>
    <property type="match status" value="1"/>
</dbReference>
<dbReference type="InterPro" id="IPR029479">
    <property type="entry name" value="Nitroreductase"/>
</dbReference>
<dbReference type="Pfam" id="PF00881">
    <property type="entry name" value="Nitroreductase"/>
    <property type="match status" value="1"/>
</dbReference>
<name>A0ABS4H7Q9_9BACL</name>
<dbReference type="Proteomes" id="UP001519273">
    <property type="component" value="Unassembled WGS sequence"/>
</dbReference>
<accession>A0ABS4H7Q9</accession>
<dbReference type="PANTHER" id="PTHR43745">
    <property type="entry name" value="NITROREDUCTASE MJ1384-RELATED"/>
    <property type="match status" value="1"/>
</dbReference>
<evidence type="ECO:0000313" key="3">
    <source>
        <dbReference type="Proteomes" id="UP001519273"/>
    </source>
</evidence>
<comment type="caution">
    <text evidence="2">The sequence shown here is derived from an EMBL/GenBank/DDBJ whole genome shotgun (WGS) entry which is preliminary data.</text>
</comment>
<dbReference type="Gene3D" id="3.40.109.10">
    <property type="entry name" value="NADH Oxidase"/>
    <property type="match status" value="1"/>
</dbReference>
<sequence length="355" mass="40668">MNPESLEQVKDESQIQRGWSPLTAMRMHVDEIQSGYLEFENPLLQKRVQLSRSAALELLKGSLQNPSNPVGTTAERLREFGLLDAPELHPETAAGIEHWHSRNWNDSLGYYLWSRVREFADKVQDYRTQNRIVLQDYLQKDGIPPLHKRVGEKAESLPKPLPLPDISLGKVLHRRSATRRVPARYFEHDVLSSILFHGTQLIRKNRKVPPTEGNRKYLASFGCAFDIYLVVYGIADMEPGIYLYDVEDHAVELIIPGEWREQMTACLYGLKWPLTAGCTLLYVAEYERYQWRYRHERALRNLFIDAGRAVHYAILCAAAYGKLTSHTPAVKDALAAEILGLDPTREQVLYTLTLA</sequence>
<evidence type="ECO:0000313" key="2">
    <source>
        <dbReference type="EMBL" id="MBP1938570.1"/>
    </source>
</evidence>
<dbReference type="RefSeq" id="WP_209853176.1">
    <property type="nucleotide sequence ID" value="NZ_CBCRVE010000016.1"/>
</dbReference>
<dbReference type="InterPro" id="IPR000415">
    <property type="entry name" value="Nitroreductase-like"/>
</dbReference>
<evidence type="ECO:0000259" key="1">
    <source>
        <dbReference type="Pfam" id="PF00881"/>
    </source>
</evidence>
<dbReference type="PANTHER" id="PTHR43745:SF2">
    <property type="entry name" value="NITROREDUCTASE MJ1384-RELATED"/>
    <property type="match status" value="1"/>
</dbReference>
<reference evidence="2 3" key="1">
    <citation type="submission" date="2021-03" db="EMBL/GenBank/DDBJ databases">
        <title>Genomic Encyclopedia of Type Strains, Phase IV (KMG-IV): sequencing the most valuable type-strain genomes for metagenomic binning, comparative biology and taxonomic classification.</title>
        <authorList>
            <person name="Goeker M."/>
        </authorList>
    </citation>
    <scope>NUCLEOTIDE SEQUENCE [LARGE SCALE GENOMIC DNA]</scope>
    <source>
        <strain evidence="2 3">DSM 23491</strain>
    </source>
</reference>